<dbReference type="InterPro" id="IPR011335">
    <property type="entry name" value="Restrct_endonuc-II-like"/>
</dbReference>
<sequence>MPDPRRAALHEWLRAHHGVITRVRMSELGFGRSSIDHELRTGRLVPLWPGTYVSADVSPGRLQLMTAVCQHYPDAAIGFTTAAQEWGFREMSDPRIHVLVPHARTPEVPGIAFHRCRRIDAVDLAGRRADGVRLTSPPRTLFDSAAVCPADAVASAVEQALAERRCTIGTLMATQARLRHPRRPGSDQFDAVLMSRDGLRGVARSRLEIDVRAAVAAAGLPQPFVNMPFRLGDGSPIAIDLAWPHHRVAVEVDHPLWHDGEVASACDRRRDRKLLLLGWAPMRITRLDIEQRLDEAVDDIAEVLILRGWRRGAA</sequence>
<dbReference type="EMBL" id="CP045851">
    <property type="protein sequence ID" value="QGG96497.1"/>
    <property type="molecule type" value="Genomic_DNA"/>
</dbReference>
<keyword evidence="2" id="KW-1185">Reference proteome</keyword>
<reference evidence="1 2" key="1">
    <citation type="submission" date="2019-11" db="EMBL/GenBank/DDBJ databases">
        <authorList>
            <person name="He Y."/>
        </authorList>
    </citation>
    <scope>NUCLEOTIDE SEQUENCE [LARGE SCALE GENOMIC DNA]</scope>
    <source>
        <strain evidence="1 2">SCSIO 58843</strain>
    </source>
</reference>
<evidence type="ECO:0000313" key="1">
    <source>
        <dbReference type="EMBL" id="QGG96497.1"/>
    </source>
</evidence>
<evidence type="ECO:0008006" key="3">
    <source>
        <dbReference type="Google" id="ProtNLM"/>
    </source>
</evidence>
<proteinExistence type="predicted"/>
<name>A0A5Q2RQT0_9ACTN</name>
<dbReference type="KEGG" id="atq:GH723_16070"/>
<dbReference type="AlphaFoldDB" id="A0A5Q2RQT0"/>
<evidence type="ECO:0000313" key="2">
    <source>
        <dbReference type="Proteomes" id="UP000334019"/>
    </source>
</evidence>
<dbReference type="RefSeq" id="WP_153760601.1">
    <property type="nucleotide sequence ID" value="NZ_CP045851.1"/>
</dbReference>
<protein>
    <recommendedName>
        <fullName evidence="3">DUF559 domain-containing protein</fullName>
    </recommendedName>
</protein>
<dbReference type="Gene3D" id="3.40.960.10">
    <property type="entry name" value="VSR Endonuclease"/>
    <property type="match status" value="1"/>
</dbReference>
<dbReference type="Proteomes" id="UP000334019">
    <property type="component" value="Chromosome"/>
</dbReference>
<accession>A0A5Q2RQT0</accession>
<organism evidence="1 2">
    <name type="scientific">Actinomarinicola tropica</name>
    <dbReference type="NCBI Taxonomy" id="2789776"/>
    <lineage>
        <taxon>Bacteria</taxon>
        <taxon>Bacillati</taxon>
        <taxon>Actinomycetota</taxon>
        <taxon>Acidimicrobiia</taxon>
        <taxon>Acidimicrobiales</taxon>
        <taxon>Iamiaceae</taxon>
        <taxon>Actinomarinicola</taxon>
    </lineage>
</organism>
<dbReference type="SUPFAM" id="SSF52980">
    <property type="entry name" value="Restriction endonuclease-like"/>
    <property type="match status" value="1"/>
</dbReference>
<gene>
    <name evidence="1" type="ORF">GH723_16070</name>
</gene>